<organism evidence="2 3">
    <name type="scientific">Ditylenchus destructor</name>
    <dbReference type="NCBI Taxonomy" id="166010"/>
    <lineage>
        <taxon>Eukaryota</taxon>
        <taxon>Metazoa</taxon>
        <taxon>Ecdysozoa</taxon>
        <taxon>Nematoda</taxon>
        <taxon>Chromadorea</taxon>
        <taxon>Rhabditida</taxon>
        <taxon>Tylenchina</taxon>
        <taxon>Tylenchomorpha</taxon>
        <taxon>Sphaerularioidea</taxon>
        <taxon>Anguinidae</taxon>
        <taxon>Anguininae</taxon>
        <taxon>Ditylenchus</taxon>
    </lineage>
</organism>
<dbReference type="InterPro" id="IPR036910">
    <property type="entry name" value="HMG_box_dom_sf"/>
</dbReference>
<dbReference type="SUPFAM" id="SSF47095">
    <property type="entry name" value="HMG-box"/>
    <property type="match status" value="1"/>
</dbReference>
<gene>
    <name evidence="2" type="ORF">DdX_03469</name>
</gene>
<dbReference type="Proteomes" id="UP001201812">
    <property type="component" value="Unassembled WGS sequence"/>
</dbReference>
<proteinExistence type="predicted"/>
<evidence type="ECO:0000256" key="1">
    <source>
        <dbReference type="SAM" id="MobiDB-lite"/>
    </source>
</evidence>
<keyword evidence="3" id="KW-1185">Reference proteome</keyword>
<dbReference type="AlphaFoldDB" id="A0AAD4NA58"/>
<sequence>MGLYNREYEIIPFNYINDYIAWMGKKHKREMADEVGSPSRNLKDYGFKSEEKRKRPILPDTEDDEAGNGTRKLARKKNLDFNEKDDHDPPEIKKFLPPSEDEVSVVNSNNPKHSKKLDEDNELGFEDDEPAEKFSVSSKEMHQLCKTLLDMEEKGEIKIGKKKSSTSFEALLRDINLGIDPKEFQTAFREYYKTAATLRAIPMIESLKIVMGYIEDEVSVKHHPHFPKRPKSAYNLYASAKGFHFANMPKGASLAFHKGSDPQVEQAKQDAKQERLQYIENLKNFLRDYHTSLFPTQIKFVQSTISRLEKHENPLPTVVRKTKPKLTAYDFYKNSKKHKYTDLDESLREKKLMRHFEKLDDEKREIFEDLAKNQ</sequence>
<comment type="caution">
    <text evidence="2">The sequence shown here is derived from an EMBL/GenBank/DDBJ whole genome shotgun (WGS) entry which is preliminary data.</text>
</comment>
<feature type="compositionally biased region" description="Basic and acidic residues" evidence="1">
    <location>
        <begin position="41"/>
        <end position="53"/>
    </location>
</feature>
<feature type="region of interest" description="Disordered" evidence="1">
    <location>
        <begin position="31"/>
        <end position="124"/>
    </location>
</feature>
<evidence type="ECO:0000313" key="3">
    <source>
        <dbReference type="Proteomes" id="UP001201812"/>
    </source>
</evidence>
<evidence type="ECO:0000313" key="2">
    <source>
        <dbReference type="EMBL" id="KAI1723315.1"/>
    </source>
</evidence>
<reference evidence="2" key="1">
    <citation type="submission" date="2022-01" db="EMBL/GenBank/DDBJ databases">
        <title>Genome Sequence Resource for Two Populations of Ditylenchus destructor, the Migratory Endoparasitic Phytonematode.</title>
        <authorList>
            <person name="Zhang H."/>
            <person name="Lin R."/>
            <person name="Xie B."/>
        </authorList>
    </citation>
    <scope>NUCLEOTIDE SEQUENCE</scope>
    <source>
        <strain evidence="2">BazhouSP</strain>
    </source>
</reference>
<dbReference type="EMBL" id="JAKKPZ010000003">
    <property type="protein sequence ID" value="KAI1723315.1"/>
    <property type="molecule type" value="Genomic_DNA"/>
</dbReference>
<feature type="compositionally biased region" description="Basic and acidic residues" evidence="1">
    <location>
        <begin position="77"/>
        <end position="94"/>
    </location>
</feature>
<name>A0AAD4NA58_9BILA</name>
<accession>A0AAD4NA58</accession>
<protein>
    <submittedName>
        <fullName evidence="2">Uncharacterized protein</fullName>
    </submittedName>
</protein>